<dbReference type="PANTHER" id="PTHR21064">
    <property type="entry name" value="AMINOGLYCOSIDE PHOSPHOTRANSFERASE DOMAIN-CONTAINING PROTEIN-RELATED"/>
    <property type="match status" value="1"/>
</dbReference>
<gene>
    <name evidence="6" type="ORF">FSP39_022403</name>
</gene>
<evidence type="ECO:0000256" key="2">
    <source>
        <dbReference type="ARBA" id="ARBA00006219"/>
    </source>
</evidence>
<comment type="similarity">
    <text evidence="2">Belongs to the aminoglycoside phosphotransferase family.</text>
</comment>
<evidence type="ECO:0000256" key="1">
    <source>
        <dbReference type="ARBA" id="ARBA00004496"/>
    </source>
</evidence>
<evidence type="ECO:0008006" key="8">
    <source>
        <dbReference type="Google" id="ProtNLM"/>
    </source>
</evidence>
<dbReference type="GO" id="GO:0019202">
    <property type="term" value="F:amino acid kinase activity"/>
    <property type="evidence" value="ECO:0007669"/>
    <property type="project" value="TreeGrafter"/>
</dbReference>
<reference evidence="6" key="1">
    <citation type="submission" date="2019-08" db="EMBL/GenBank/DDBJ databases">
        <title>The improved chromosome-level genome for the pearl oyster Pinctada fucata martensii using PacBio sequencing and Hi-C.</title>
        <authorList>
            <person name="Zheng Z."/>
        </authorList>
    </citation>
    <scope>NUCLEOTIDE SEQUENCE</scope>
    <source>
        <strain evidence="6">ZZ-2019</strain>
        <tissue evidence="6">Adductor muscle</tissue>
    </source>
</reference>
<feature type="non-terminal residue" evidence="6">
    <location>
        <position position="1"/>
    </location>
</feature>
<evidence type="ECO:0000256" key="3">
    <source>
        <dbReference type="ARBA" id="ARBA00022490"/>
    </source>
</evidence>
<dbReference type="EMBL" id="VSWD01000007">
    <property type="protein sequence ID" value="KAK3098724.1"/>
    <property type="molecule type" value="Genomic_DNA"/>
</dbReference>
<keyword evidence="3" id="KW-0963">Cytoplasm</keyword>
<evidence type="ECO:0000313" key="6">
    <source>
        <dbReference type="EMBL" id="KAK3098724.1"/>
    </source>
</evidence>
<dbReference type="GO" id="GO:0005737">
    <property type="term" value="C:cytoplasm"/>
    <property type="evidence" value="ECO:0007669"/>
    <property type="project" value="UniProtKB-SubCell"/>
</dbReference>
<evidence type="ECO:0000256" key="5">
    <source>
        <dbReference type="ARBA" id="ARBA00022777"/>
    </source>
</evidence>
<dbReference type="PANTHER" id="PTHR21064:SF1">
    <property type="entry name" value="HYDROXYLYSINE KINASE"/>
    <property type="match status" value="1"/>
</dbReference>
<dbReference type="SUPFAM" id="SSF56112">
    <property type="entry name" value="Protein kinase-like (PK-like)"/>
    <property type="match status" value="1"/>
</dbReference>
<organism evidence="6 7">
    <name type="scientific">Pinctada imbricata</name>
    <name type="common">Atlantic pearl-oyster</name>
    <name type="synonym">Pinctada martensii</name>
    <dbReference type="NCBI Taxonomy" id="66713"/>
    <lineage>
        <taxon>Eukaryota</taxon>
        <taxon>Metazoa</taxon>
        <taxon>Spiralia</taxon>
        <taxon>Lophotrochozoa</taxon>
        <taxon>Mollusca</taxon>
        <taxon>Bivalvia</taxon>
        <taxon>Autobranchia</taxon>
        <taxon>Pteriomorphia</taxon>
        <taxon>Pterioida</taxon>
        <taxon>Pterioidea</taxon>
        <taxon>Pteriidae</taxon>
        <taxon>Pinctada</taxon>
    </lineage>
</organism>
<dbReference type="Proteomes" id="UP001186944">
    <property type="component" value="Unassembled WGS sequence"/>
</dbReference>
<dbReference type="AlphaFoldDB" id="A0AA88YCG8"/>
<evidence type="ECO:0000256" key="4">
    <source>
        <dbReference type="ARBA" id="ARBA00022679"/>
    </source>
</evidence>
<evidence type="ECO:0000313" key="7">
    <source>
        <dbReference type="Proteomes" id="UP001186944"/>
    </source>
</evidence>
<dbReference type="InterPro" id="IPR011009">
    <property type="entry name" value="Kinase-like_dom_sf"/>
</dbReference>
<keyword evidence="4" id="KW-0808">Transferase</keyword>
<keyword evidence="7" id="KW-1185">Reference proteome</keyword>
<dbReference type="InterPro" id="IPR050249">
    <property type="entry name" value="Pseudomonas-type_ThrB"/>
</dbReference>
<comment type="caution">
    <text evidence="6">The sequence shown here is derived from an EMBL/GenBank/DDBJ whole genome shotgun (WGS) entry which is preliminary data.</text>
</comment>
<dbReference type="Gene3D" id="3.90.1200.10">
    <property type="match status" value="1"/>
</dbReference>
<keyword evidence="5" id="KW-0418">Kinase</keyword>
<proteinExistence type="inferred from homology"/>
<comment type="subcellular location">
    <subcellularLocation>
        <location evidence="1">Cytoplasm</location>
    </subcellularLocation>
</comment>
<accession>A0AA88YCG8</accession>
<protein>
    <recommendedName>
        <fullName evidence="8">Aminoglycoside phosphotransferase domain-containing protein</fullName>
    </recommendedName>
</protein>
<name>A0AA88YCG8_PINIB</name>
<sequence length="165" mass="18784">IIHGDIHDMNIVVNYHEGQLIDIYPTSQKTTGSEVKSVYGIIDFGNVTRSCFIFDIAAVIRDFMVDVTSVDSLHVPAYFLTGYIKHKMLIKEEFDVLFESIMAGFCQYVILGDHELKEQPDNSYVASGAGPAWTQLQKIHHLSRDSVLESWRVILRENDVDQFIC</sequence>